<evidence type="ECO:0000256" key="3">
    <source>
        <dbReference type="ARBA" id="ARBA00023052"/>
    </source>
</evidence>
<gene>
    <name evidence="6" type="primary">pdhA</name>
    <name evidence="6" type="ORF">HGG69_00790</name>
</gene>
<dbReference type="NCBIfam" id="TIGR03181">
    <property type="entry name" value="PDH_E1_alph_x"/>
    <property type="match status" value="1"/>
</dbReference>
<name>A0A858U176_9MOLU</name>
<sequence>MSFKYVKSDVVMSDEKEMIRLLDIDGNLIDKNYKPESTKEILEMYKNMVRSRQWDLYALNLQKTGRIGTFAPNLGEEAFLSALGAVVRKDDWFVPHYRVLATLLTLGIPMKDYFKYWKGSEQGAKSPDGVNVMPMQVVIGSQISQAAGVAYAQKLQGKDTIALTTIGNGGTNEGEFHEGLNFASVRNLPLLCAIANNQWAISVPQHNSYKVKTLSQRAASYGIPGLRVDGNDLLASYEVAKEAVKYIREGNGPVLIEFVTWRQGQHTTSDNPRVYRSAEMEQEKEKWEPMHRIEKYLLDTKLLTEETKAQIWADAEAEAKQAFVDAGQELEGKESYEDIFKWTYAEMTEELKEQLEEGKKYQK</sequence>
<dbReference type="GO" id="GO:0004739">
    <property type="term" value="F:pyruvate dehydrogenase (acetyl-transferring) activity"/>
    <property type="evidence" value="ECO:0007669"/>
    <property type="project" value="UniProtKB-UniRule"/>
</dbReference>
<dbReference type="Gene3D" id="3.40.50.970">
    <property type="match status" value="1"/>
</dbReference>
<dbReference type="InterPro" id="IPR029061">
    <property type="entry name" value="THDP-binding"/>
</dbReference>
<accession>A0A858U176</accession>
<evidence type="ECO:0000256" key="4">
    <source>
        <dbReference type="RuleBase" id="RU366007"/>
    </source>
</evidence>
<comment type="subunit">
    <text evidence="4">Heterodimer of an alpha and a beta chain.</text>
</comment>
<dbReference type="EC" id="1.2.4.1" evidence="4"/>
<protein>
    <recommendedName>
        <fullName evidence="4">Pyruvate dehydrogenase E1 component subunit alpha</fullName>
        <ecNumber evidence="4">1.2.4.1</ecNumber>
    </recommendedName>
</protein>
<dbReference type="InterPro" id="IPR001017">
    <property type="entry name" value="DH_E1"/>
</dbReference>
<dbReference type="Pfam" id="PF00676">
    <property type="entry name" value="E1_dh"/>
    <property type="match status" value="1"/>
</dbReference>
<comment type="cofactor">
    <cofactor evidence="1 4">
        <name>thiamine diphosphate</name>
        <dbReference type="ChEBI" id="CHEBI:58937"/>
    </cofactor>
</comment>
<organism evidence="6 7">
    <name type="scientific">Mycoplasma phocoenae</name>
    <dbReference type="NCBI Taxonomy" id="754517"/>
    <lineage>
        <taxon>Bacteria</taxon>
        <taxon>Bacillati</taxon>
        <taxon>Mycoplasmatota</taxon>
        <taxon>Mollicutes</taxon>
        <taxon>Mycoplasmataceae</taxon>
        <taxon>Mycoplasma</taxon>
    </lineage>
</organism>
<dbReference type="SUPFAM" id="SSF52518">
    <property type="entry name" value="Thiamin diphosphate-binding fold (THDP-binding)"/>
    <property type="match status" value="1"/>
</dbReference>
<comment type="function">
    <text evidence="4">The pyruvate dehydrogenase complex catalyzes the overall conversion of pyruvate to acetyl-CoA and CO(2). It contains multiple copies of three enzymatic components: pyruvate dehydrogenase (E1), dihydrolipoamide acetyltransferase (E2) and lipoamide dehydrogenase (E3).</text>
</comment>
<dbReference type="InterPro" id="IPR017596">
    <property type="entry name" value="PdhA/BkdA"/>
</dbReference>
<evidence type="ECO:0000259" key="5">
    <source>
        <dbReference type="Pfam" id="PF00676"/>
    </source>
</evidence>
<dbReference type="EMBL" id="CP051481">
    <property type="protein sequence ID" value="QJG66864.1"/>
    <property type="molecule type" value="Genomic_DNA"/>
</dbReference>
<dbReference type="CDD" id="cd02000">
    <property type="entry name" value="TPP_E1_PDC_ADC_BCADC"/>
    <property type="match status" value="1"/>
</dbReference>
<feature type="domain" description="Dehydrogenase E1 component" evidence="5">
    <location>
        <begin position="46"/>
        <end position="329"/>
    </location>
</feature>
<evidence type="ECO:0000256" key="1">
    <source>
        <dbReference type="ARBA" id="ARBA00001964"/>
    </source>
</evidence>
<keyword evidence="4 6" id="KW-0670">Pyruvate</keyword>
<keyword evidence="7" id="KW-1185">Reference proteome</keyword>
<keyword evidence="2 4" id="KW-0560">Oxidoreductase</keyword>
<dbReference type="PANTHER" id="PTHR43380:SF1">
    <property type="entry name" value="2-OXOISOVALERATE DEHYDROGENASE SUBUNIT ALPHA, MITOCHONDRIAL"/>
    <property type="match status" value="1"/>
</dbReference>
<dbReference type="AlphaFoldDB" id="A0A858U176"/>
<dbReference type="RefSeq" id="WP_169604915.1">
    <property type="nucleotide sequence ID" value="NZ_CP051481.1"/>
</dbReference>
<comment type="catalytic activity">
    <reaction evidence="4">
        <text>N(6)-[(R)-lipoyl]-L-lysyl-[protein] + pyruvate + H(+) = N(6)-[(R)-S(8)-acetyldihydrolipoyl]-L-lysyl-[protein] + CO2</text>
        <dbReference type="Rhea" id="RHEA:19189"/>
        <dbReference type="Rhea" id="RHEA-COMP:10474"/>
        <dbReference type="Rhea" id="RHEA-COMP:10478"/>
        <dbReference type="ChEBI" id="CHEBI:15361"/>
        <dbReference type="ChEBI" id="CHEBI:15378"/>
        <dbReference type="ChEBI" id="CHEBI:16526"/>
        <dbReference type="ChEBI" id="CHEBI:83099"/>
        <dbReference type="ChEBI" id="CHEBI:83111"/>
        <dbReference type="EC" id="1.2.4.1"/>
    </reaction>
</comment>
<keyword evidence="3 4" id="KW-0786">Thiamine pyrophosphate</keyword>
<evidence type="ECO:0000313" key="6">
    <source>
        <dbReference type="EMBL" id="QJG66864.1"/>
    </source>
</evidence>
<dbReference type="GO" id="GO:0009083">
    <property type="term" value="P:branched-chain amino acid catabolic process"/>
    <property type="evidence" value="ECO:0007669"/>
    <property type="project" value="TreeGrafter"/>
</dbReference>
<evidence type="ECO:0000313" key="7">
    <source>
        <dbReference type="Proteomes" id="UP000501060"/>
    </source>
</evidence>
<reference evidence="6 7" key="1">
    <citation type="submission" date="2020-04" db="EMBL/GenBank/DDBJ databases">
        <title>Novel Mycoplasma species detected in Phocoena phocoena (harbor porpoise) from the USA.</title>
        <authorList>
            <person name="Volokhov D.V."/>
        </authorList>
    </citation>
    <scope>NUCLEOTIDE SEQUENCE [LARGE SCALE GENOMIC DNA]</scope>
    <source>
        <strain evidence="6 7">Phocoena C-264-GEN</strain>
    </source>
</reference>
<dbReference type="KEGG" id="mphe:HGG69_00790"/>
<dbReference type="PANTHER" id="PTHR43380">
    <property type="entry name" value="2-OXOISOVALERATE DEHYDROGENASE SUBUNIT ALPHA, MITOCHONDRIAL"/>
    <property type="match status" value="1"/>
</dbReference>
<evidence type="ECO:0000256" key="2">
    <source>
        <dbReference type="ARBA" id="ARBA00023002"/>
    </source>
</evidence>
<dbReference type="InterPro" id="IPR050771">
    <property type="entry name" value="Alpha-ketoacid_DH_E1_comp"/>
</dbReference>
<dbReference type="Proteomes" id="UP000501060">
    <property type="component" value="Chromosome"/>
</dbReference>
<proteinExistence type="predicted"/>